<dbReference type="InterPro" id="IPR004374">
    <property type="entry name" value="PrfB"/>
</dbReference>
<dbReference type="NCBIfam" id="TIGR00020">
    <property type="entry name" value="prfB"/>
    <property type="match status" value="1"/>
</dbReference>
<sequence length="361" mass="41214">MYQIEQCKTIFNLLTSKVNFEQVNNKLSEFNRITDDPDFYNSDNSHQIMKEQATLRNQIEFINNVKLQIEDNKELLAMADQNDVSLIHDLFQSSSQLLSELEEKEFEAIMNDPLDSHDCIMEFHPGAGGIESMDWAEMLLNMYTKWAMNNNMKLIVQEKQDGKVGLKSATIIIEGRHAFGWLKHEKGTHRLVRLSPFGKNEARQTSFVSIDVLPVVDDIKININPKDLVIETCRSQGAGGQSVNKTDSAVKITHVPTGITAQSQDQRSQQQNKAAAMKVIKARLHNMELENRKMQDKKNKEALGQATFSTQIRSYVLQPYKLIKDNRTGMECDQVNDFLQGGDMMNDFFKALLKKSYIDSN</sequence>
<dbReference type="FunFam" id="3.30.160.20:FF:000004">
    <property type="entry name" value="Peptide chain release factor 1"/>
    <property type="match status" value="1"/>
</dbReference>
<dbReference type="GO" id="GO:0016149">
    <property type="term" value="F:translation release factor activity, codon specific"/>
    <property type="evidence" value="ECO:0007669"/>
    <property type="project" value="InterPro"/>
</dbReference>
<dbReference type="InterPro" id="IPR000352">
    <property type="entry name" value="Pep_chain_release_fac_I"/>
</dbReference>
<dbReference type="Pfam" id="PF00472">
    <property type="entry name" value="RF-1"/>
    <property type="match status" value="1"/>
</dbReference>
<evidence type="ECO:0000313" key="4">
    <source>
        <dbReference type="EMBL" id="KAL0489961.1"/>
    </source>
</evidence>
<dbReference type="InterPro" id="IPR005139">
    <property type="entry name" value="PCRF"/>
</dbReference>
<reference evidence="4 5" key="1">
    <citation type="submission" date="2024-03" db="EMBL/GenBank/DDBJ databases">
        <title>The Acrasis kona genome and developmental transcriptomes reveal deep origins of eukaryotic multicellular pathways.</title>
        <authorList>
            <person name="Sheikh S."/>
            <person name="Fu C.-J."/>
            <person name="Brown M.W."/>
            <person name="Baldauf S.L."/>
        </authorList>
    </citation>
    <scope>NUCLEOTIDE SEQUENCE [LARGE SCALE GENOMIC DNA]</scope>
    <source>
        <strain evidence="4 5">ATCC MYA-3509</strain>
    </source>
</reference>
<dbReference type="Pfam" id="PF03462">
    <property type="entry name" value="PCRF"/>
    <property type="match status" value="1"/>
</dbReference>
<evidence type="ECO:0000259" key="3">
    <source>
        <dbReference type="PROSITE" id="PS00745"/>
    </source>
</evidence>
<dbReference type="PANTHER" id="PTHR43116">
    <property type="entry name" value="PEPTIDE CHAIN RELEASE FACTOR 2"/>
    <property type="match status" value="1"/>
</dbReference>
<organism evidence="4 5">
    <name type="scientific">Acrasis kona</name>
    <dbReference type="NCBI Taxonomy" id="1008807"/>
    <lineage>
        <taxon>Eukaryota</taxon>
        <taxon>Discoba</taxon>
        <taxon>Heterolobosea</taxon>
        <taxon>Tetramitia</taxon>
        <taxon>Eutetramitia</taxon>
        <taxon>Acrasidae</taxon>
        <taxon>Acrasis</taxon>
    </lineage>
</organism>
<dbReference type="SMART" id="SM00937">
    <property type="entry name" value="PCRF"/>
    <property type="match status" value="1"/>
</dbReference>
<dbReference type="Gene3D" id="1.20.58.410">
    <property type="entry name" value="Release factor"/>
    <property type="match status" value="1"/>
</dbReference>
<proteinExistence type="inferred from homology"/>
<feature type="domain" description="Prokaryotic-type class I peptide chain release factors" evidence="3">
    <location>
        <begin position="234"/>
        <end position="250"/>
    </location>
</feature>
<dbReference type="PROSITE" id="PS00745">
    <property type="entry name" value="RF_PROK_I"/>
    <property type="match status" value="1"/>
</dbReference>
<dbReference type="InterPro" id="IPR045853">
    <property type="entry name" value="Pep_chain_release_fac_I_sf"/>
</dbReference>
<dbReference type="PANTHER" id="PTHR43116:SF3">
    <property type="entry name" value="CLASS I PEPTIDE CHAIN RELEASE FACTOR"/>
    <property type="match status" value="1"/>
</dbReference>
<keyword evidence="5" id="KW-1185">Reference proteome</keyword>
<dbReference type="Proteomes" id="UP001431209">
    <property type="component" value="Unassembled WGS sequence"/>
</dbReference>
<gene>
    <name evidence="4" type="ORF">AKO1_009296</name>
</gene>
<dbReference type="Gene3D" id="3.30.160.20">
    <property type="match status" value="1"/>
</dbReference>
<keyword evidence="2" id="KW-0648">Protein biosynthesis</keyword>
<dbReference type="GO" id="GO:0005737">
    <property type="term" value="C:cytoplasm"/>
    <property type="evidence" value="ECO:0007669"/>
    <property type="project" value="InterPro"/>
</dbReference>
<protein>
    <submittedName>
        <fullName evidence="4">Peptide chain release factor 2</fullName>
    </submittedName>
</protein>
<dbReference type="Gene3D" id="3.30.70.1660">
    <property type="match status" value="1"/>
</dbReference>
<dbReference type="AlphaFoldDB" id="A0AAW2ZLE6"/>
<name>A0AAW2ZLE6_9EUKA</name>
<comment type="caution">
    <text evidence="4">The sequence shown here is derived from an EMBL/GenBank/DDBJ whole genome shotgun (WGS) entry which is preliminary data.</text>
</comment>
<comment type="similarity">
    <text evidence="1">Belongs to the prokaryotic/mitochondrial release factor family.</text>
</comment>
<dbReference type="EMBL" id="JAOPGA020001623">
    <property type="protein sequence ID" value="KAL0489961.1"/>
    <property type="molecule type" value="Genomic_DNA"/>
</dbReference>
<dbReference type="SUPFAM" id="SSF75620">
    <property type="entry name" value="Release factor"/>
    <property type="match status" value="1"/>
</dbReference>
<accession>A0AAW2ZLE6</accession>
<dbReference type="HAMAP" id="MF_00094">
    <property type="entry name" value="Rel_fac_2"/>
    <property type="match status" value="1"/>
</dbReference>
<evidence type="ECO:0000313" key="5">
    <source>
        <dbReference type="Proteomes" id="UP001431209"/>
    </source>
</evidence>
<evidence type="ECO:0000256" key="1">
    <source>
        <dbReference type="ARBA" id="ARBA00010835"/>
    </source>
</evidence>
<evidence type="ECO:0000256" key="2">
    <source>
        <dbReference type="ARBA" id="ARBA00022917"/>
    </source>
</evidence>